<sequence>AQAHRNVHGECDSGLRRRGVRRQQRQRQDRRGRHQPRAGRRQGRGRALPL</sequence>
<reference evidence="2" key="1">
    <citation type="submission" date="2020-02" db="EMBL/GenBank/DDBJ databases">
        <authorList>
            <person name="Meier V. D."/>
        </authorList>
    </citation>
    <scope>NUCLEOTIDE SEQUENCE</scope>
    <source>
        <strain evidence="2">AVDCRST_MAG10</strain>
    </source>
</reference>
<evidence type="ECO:0000313" key="2">
    <source>
        <dbReference type="EMBL" id="CAA9235021.1"/>
    </source>
</evidence>
<dbReference type="EMBL" id="CADCTB010000091">
    <property type="protein sequence ID" value="CAA9235021.1"/>
    <property type="molecule type" value="Genomic_DNA"/>
</dbReference>
<feature type="non-terminal residue" evidence="2">
    <location>
        <position position="50"/>
    </location>
</feature>
<feature type="compositionally biased region" description="Basic residues" evidence="1">
    <location>
        <begin position="16"/>
        <end position="44"/>
    </location>
</feature>
<evidence type="ECO:0000256" key="1">
    <source>
        <dbReference type="SAM" id="MobiDB-lite"/>
    </source>
</evidence>
<feature type="non-terminal residue" evidence="2">
    <location>
        <position position="1"/>
    </location>
</feature>
<feature type="region of interest" description="Disordered" evidence="1">
    <location>
        <begin position="1"/>
        <end position="50"/>
    </location>
</feature>
<organism evidence="2">
    <name type="scientific">uncultured Acidimicrobiales bacterium</name>
    <dbReference type="NCBI Taxonomy" id="310071"/>
    <lineage>
        <taxon>Bacteria</taxon>
        <taxon>Bacillati</taxon>
        <taxon>Actinomycetota</taxon>
        <taxon>Acidimicrobiia</taxon>
        <taxon>Acidimicrobiales</taxon>
        <taxon>environmental samples</taxon>
    </lineage>
</organism>
<accession>A0A6J4HXZ8</accession>
<dbReference type="AlphaFoldDB" id="A0A6J4HXZ8"/>
<name>A0A6J4HXZ8_9ACTN</name>
<proteinExistence type="predicted"/>
<gene>
    <name evidence="2" type="ORF">AVDCRST_MAG10-1368</name>
</gene>
<protein>
    <submittedName>
        <fullName evidence="2">Uncharacterized protein</fullName>
    </submittedName>
</protein>